<evidence type="ECO:0000313" key="4">
    <source>
        <dbReference type="Proteomes" id="UP000004315"/>
    </source>
</evidence>
<dbReference type="InterPro" id="IPR047650">
    <property type="entry name" value="Transpos_IS110"/>
</dbReference>
<feature type="domain" description="Transposase IS116/IS110/IS902 C-terminal" evidence="2">
    <location>
        <begin position="314"/>
        <end position="401"/>
    </location>
</feature>
<organism evidence="3 4">
    <name type="scientific">Holdemanella biformis DSM 3989</name>
    <dbReference type="NCBI Taxonomy" id="518637"/>
    <lineage>
        <taxon>Bacteria</taxon>
        <taxon>Bacillati</taxon>
        <taxon>Bacillota</taxon>
        <taxon>Erysipelotrichia</taxon>
        <taxon>Erysipelotrichales</taxon>
        <taxon>Erysipelotrichaceae</taxon>
        <taxon>Holdemanella</taxon>
    </lineage>
</organism>
<reference evidence="3 4" key="1">
    <citation type="submission" date="2008-11" db="EMBL/GenBank/DDBJ databases">
        <title>Draft genome sequence of Eubacterium biforme (DSM 3989).</title>
        <authorList>
            <person name="Sudarsanam P."/>
            <person name="Ley R."/>
            <person name="Guruge J."/>
            <person name="Turnbaugh P.J."/>
            <person name="Mahowald M."/>
            <person name="Liep D."/>
            <person name="Gordon J."/>
        </authorList>
    </citation>
    <scope>NUCLEOTIDE SEQUENCE [LARGE SCALE GENOMIC DNA]</scope>
    <source>
        <strain evidence="3 4">DSM 3989</strain>
    </source>
</reference>
<dbReference type="InterPro" id="IPR003346">
    <property type="entry name" value="Transposase_20"/>
</dbReference>
<dbReference type="OrthoDB" id="9811278at2"/>
<dbReference type="HOGENOM" id="CLU_036902_4_8_9"/>
<dbReference type="PANTHER" id="PTHR33055">
    <property type="entry name" value="TRANSPOSASE FOR INSERTION SEQUENCE ELEMENT IS1111A"/>
    <property type="match status" value="1"/>
</dbReference>
<feature type="domain" description="Transposase IS110-like N-terminal" evidence="1">
    <location>
        <begin position="46"/>
        <end position="204"/>
    </location>
</feature>
<accession>B7CB11</accession>
<evidence type="ECO:0000259" key="1">
    <source>
        <dbReference type="Pfam" id="PF01548"/>
    </source>
</evidence>
<dbReference type="GO" id="GO:0003677">
    <property type="term" value="F:DNA binding"/>
    <property type="evidence" value="ECO:0007669"/>
    <property type="project" value="InterPro"/>
</dbReference>
<dbReference type="STRING" id="518637.EUBIFOR_01382"/>
<dbReference type="GO" id="GO:0006313">
    <property type="term" value="P:DNA transposition"/>
    <property type="evidence" value="ECO:0007669"/>
    <property type="project" value="InterPro"/>
</dbReference>
<keyword evidence="4" id="KW-1185">Reference proteome</keyword>
<name>B7CB11_9FIRM</name>
<dbReference type="Pfam" id="PF01548">
    <property type="entry name" value="DEDD_Tnp_IS110"/>
    <property type="match status" value="1"/>
</dbReference>
<dbReference type="InterPro" id="IPR002525">
    <property type="entry name" value="Transp_IS110-like_N"/>
</dbReference>
<dbReference type="AlphaFoldDB" id="B7CB11"/>
<sequence length="440" mass="51217">MNKLISKKTVIESSQYVKRNNMEQKFGSYLYCLMTRKYCMEGPIVSIDVSNGNSHYMCFIKNNKRFGKVKKIDHDIEGFKRLLEDIQKLEAETNEKVCAVFEATGVYTKPLERFLSKNSIKTYMINPLESARKRKEEIHNKKTDKLDPISISKVYYDKEEMMELKKKDETYNWLRKKNRLYEDQLNHLRKYKVTFQNQLSICFPGYLDLFKDGYSDIPMTILKKYPHPDLLKNKKAETVARYLEKNTCHTHKVSLEYALKIIEFAKKTYPGCEKDDVEVEIFKILLDKVIETQRECEKTLNEMITVASTLEEYRYILSIDGIGTNLAARIIAEIGDIEEFESREALVAYAGLDPHIYQSGDQDGKHLKISKKGNKYLRCLLFLAVGCSIRGAKDNPVNRFYQKKKQQSNPLNSKAAKTACTAKLLKIIYGICKNKTTYER</sequence>
<dbReference type="NCBIfam" id="NF033542">
    <property type="entry name" value="transpos_IS110"/>
    <property type="match status" value="1"/>
</dbReference>
<gene>
    <name evidence="3" type="ORF">EUBIFOR_01382</name>
</gene>
<dbReference type="Pfam" id="PF02371">
    <property type="entry name" value="Transposase_20"/>
    <property type="match status" value="1"/>
</dbReference>
<dbReference type="EMBL" id="ABYT01000074">
    <property type="protein sequence ID" value="EEC90075.1"/>
    <property type="molecule type" value="Genomic_DNA"/>
</dbReference>
<proteinExistence type="predicted"/>
<dbReference type="Proteomes" id="UP000004315">
    <property type="component" value="Unassembled WGS sequence"/>
</dbReference>
<protein>
    <submittedName>
        <fullName evidence="3">Transposase, IS116/IS110/IS902 family</fullName>
    </submittedName>
</protein>
<evidence type="ECO:0000259" key="2">
    <source>
        <dbReference type="Pfam" id="PF02371"/>
    </source>
</evidence>
<comment type="caution">
    <text evidence="3">The sequence shown here is derived from an EMBL/GenBank/DDBJ whole genome shotgun (WGS) entry which is preliminary data.</text>
</comment>
<evidence type="ECO:0000313" key="3">
    <source>
        <dbReference type="EMBL" id="EEC90075.1"/>
    </source>
</evidence>
<dbReference type="eggNOG" id="COG3547">
    <property type="taxonomic scope" value="Bacteria"/>
</dbReference>
<dbReference type="GO" id="GO:0004803">
    <property type="term" value="F:transposase activity"/>
    <property type="evidence" value="ECO:0007669"/>
    <property type="project" value="InterPro"/>
</dbReference>